<dbReference type="Gene3D" id="3.40.50.1820">
    <property type="entry name" value="alpha/beta hydrolase"/>
    <property type="match status" value="1"/>
</dbReference>
<dbReference type="PANTHER" id="PTHR43798">
    <property type="entry name" value="MONOACYLGLYCEROL LIPASE"/>
    <property type="match status" value="1"/>
</dbReference>
<keyword evidence="1 3" id="KW-0378">Hydrolase</keyword>
<dbReference type="InterPro" id="IPR000073">
    <property type="entry name" value="AB_hydrolase_1"/>
</dbReference>
<dbReference type="Proteomes" id="UP001476583">
    <property type="component" value="Chromosome"/>
</dbReference>
<sequence>MPTVTLQQHWIETARGKLFAQSWTPSSEQGAPIILLHDSLGCVTLWRDFPEQLAAATERRVIAYDRLGFGQSDVRGGEMPTTFVQDEATTDFNAVLNAFDIQRFVAFGHSVGGGMAVGCAVAYPNACEAVISESAQGFFEINTKNGITHAKNEFAKPGQMDRLAKYHGDKANWVLHAWTGTWLTEAFANWSLKDQLPNVHCPLLCLHGDQDEFGSNRQPEFICAGAGGPTQMVLLANCGHVPHREYPQQVLDAVRAFLR</sequence>
<reference evidence="3 4" key="1">
    <citation type="submission" date="2024-03" db="EMBL/GenBank/DDBJ databases">
        <title>Complete genome of BD2.</title>
        <authorList>
            <person name="Cao G."/>
        </authorList>
    </citation>
    <scope>NUCLEOTIDE SEQUENCE [LARGE SCALE GENOMIC DNA]</scope>
    <source>
        <strain evidence="3 4">BD2</strain>
    </source>
</reference>
<gene>
    <name evidence="3" type="ORF">WG219_12675</name>
</gene>
<dbReference type="GO" id="GO:0016787">
    <property type="term" value="F:hydrolase activity"/>
    <property type="evidence" value="ECO:0007669"/>
    <property type="project" value="UniProtKB-KW"/>
</dbReference>
<keyword evidence="4" id="KW-1185">Reference proteome</keyword>
<proteinExistence type="predicted"/>
<dbReference type="SUPFAM" id="SSF53474">
    <property type="entry name" value="alpha/beta-Hydrolases"/>
    <property type="match status" value="1"/>
</dbReference>
<accession>A0ABZ2RCY7</accession>
<organism evidence="3 4">
    <name type="scientific">Ectopseudomonas mendocina</name>
    <name type="common">Pseudomonas mendocina</name>
    <dbReference type="NCBI Taxonomy" id="300"/>
    <lineage>
        <taxon>Bacteria</taxon>
        <taxon>Pseudomonadati</taxon>
        <taxon>Pseudomonadota</taxon>
        <taxon>Gammaproteobacteria</taxon>
        <taxon>Pseudomonadales</taxon>
        <taxon>Pseudomonadaceae</taxon>
        <taxon>Ectopseudomonas</taxon>
    </lineage>
</organism>
<evidence type="ECO:0000313" key="3">
    <source>
        <dbReference type="EMBL" id="WXL24192.1"/>
    </source>
</evidence>
<evidence type="ECO:0000256" key="1">
    <source>
        <dbReference type="ARBA" id="ARBA00022801"/>
    </source>
</evidence>
<protein>
    <submittedName>
        <fullName evidence="3">Alpha/beta hydrolase</fullName>
    </submittedName>
</protein>
<feature type="domain" description="AB hydrolase-1" evidence="2">
    <location>
        <begin position="32"/>
        <end position="144"/>
    </location>
</feature>
<name>A0ABZ2RCY7_ECTME</name>
<evidence type="ECO:0000313" key="4">
    <source>
        <dbReference type="Proteomes" id="UP001476583"/>
    </source>
</evidence>
<dbReference type="InterPro" id="IPR050266">
    <property type="entry name" value="AB_hydrolase_sf"/>
</dbReference>
<evidence type="ECO:0000259" key="2">
    <source>
        <dbReference type="Pfam" id="PF00561"/>
    </source>
</evidence>
<dbReference type="Pfam" id="PF00561">
    <property type="entry name" value="Abhydrolase_1"/>
    <property type="match status" value="1"/>
</dbReference>
<dbReference type="EMBL" id="CP148074">
    <property type="protein sequence ID" value="WXL24192.1"/>
    <property type="molecule type" value="Genomic_DNA"/>
</dbReference>
<dbReference type="PANTHER" id="PTHR43798:SF31">
    <property type="entry name" value="AB HYDROLASE SUPERFAMILY PROTEIN YCLE"/>
    <property type="match status" value="1"/>
</dbReference>
<dbReference type="InterPro" id="IPR029058">
    <property type="entry name" value="AB_hydrolase_fold"/>
</dbReference>
<dbReference type="PRINTS" id="PR00111">
    <property type="entry name" value="ABHYDROLASE"/>
</dbReference>